<dbReference type="CDD" id="cd10936">
    <property type="entry name" value="CE4_DAC2"/>
    <property type="match status" value="1"/>
</dbReference>
<keyword evidence="3" id="KW-1185">Reference proteome</keyword>
<feature type="region of interest" description="Disordered" evidence="1">
    <location>
        <begin position="166"/>
        <end position="186"/>
    </location>
</feature>
<feature type="region of interest" description="Disordered" evidence="1">
    <location>
        <begin position="406"/>
        <end position="431"/>
    </location>
</feature>
<dbReference type="Pfam" id="PF04748">
    <property type="entry name" value="Polysacc_deac_2"/>
    <property type="match status" value="1"/>
</dbReference>
<feature type="compositionally biased region" description="Basic and acidic residues" evidence="1">
    <location>
        <begin position="409"/>
        <end position="431"/>
    </location>
</feature>
<dbReference type="AlphaFoldDB" id="A0A7W8DG25"/>
<dbReference type="Proteomes" id="UP000528322">
    <property type="component" value="Unassembled WGS sequence"/>
</dbReference>
<evidence type="ECO:0000313" key="3">
    <source>
        <dbReference type="Proteomes" id="UP000528322"/>
    </source>
</evidence>
<evidence type="ECO:0008006" key="4">
    <source>
        <dbReference type="Google" id="ProtNLM"/>
    </source>
</evidence>
<dbReference type="Gene3D" id="3.20.20.370">
    <property type="entry name" value="Glycoside hydrolase/deacetylase"/>
    <property type="match status" value="1"/>
</dbReference>
<dbReference type="InterPro" id="IPR006837">
    <property type="entry name" value="Divergent_DAC"/>
</dbReference>
<dbReference type="RefSeq" id="WP_183728681.1">
    <property type="nucleotide sequence ID" value="NZ_JACHID010000001.1"/>
</dbReference>
<dbReference type="InterPro" id="IPR011330">
    <property type="entry name" value="Glyco_hydro/deAcase_b/a-brl"/>
</dbReference>
<sequence length="431" mass="48692">MSYQGNALLNHRLVRRIMLITLVLSLLGIAFLASAMSSHSRTDSVIVDYTQASNGVESAIHSILLNYGIMSSDVVVEESRLAVHGNKQWHYRYREIDFFGDDDLFHLERRILTALSPWQVRLVSRESGIRNNRSFYKIRLALPHDMVTHSLLFYLPEIEYHPAEPEGVPMDQVPVSPKHATEPESDKDKPIRIALILDDAGDNFQLARRIVGVSPNITLSILPKRPYSRQIAQYLNRRDIEFMLHQPMEALNPLINPGWAVLSTDMNGDEVRLTLGEALDAVPGARGLNNHMGSKFTQDRGGMAVVIEELSKRNMYFIDSYTTSDSKAYKVATEQQVPSAYRDIFIDNVNDVDAILIQLEQLVEIAQHYGSSVGIGHVRSRTLQALEKFVPRLQDMGIELVPPSVITGHTEERETTKDERQALRAQHTSDD</sequence>
<accession>A0A7W8DG25</accession>
<gene>
    <name evidence="2" type="ORF">HNR37_000258</name>
</gene>
<evidence type="ECO:0000256" key="1">
    <source>
        <dbReference type="SAM" id="MobiDB-lite"/>
    </source>
</evidence>
<protein>
    <recommendedName>
        <fullName evidence="4">Divergent polysaccharide deacetylase family protein</fullName>
    </recommendedName>
</protein>
<name>A0A7W8DG25_9BACT</name>
<reference evidence="2 3" key="1">
    <citation type="submission" date="2020-08" db="EMBL/GenBank/DDBJ databases">
        <title>Genomic Encyclopedia of Type Strains, Phase IV (KMG-IV): sequencing the most valuable type-strain genomes for metagenomic binning, comparative biology and taxonomic classification.</title>
        <authorList>
            <person name="Goeker M."/>
        </authorList>
    </citation>
    <scope>NUCLEOTIDE SEQUENCE [LARGE SCALE GENOMIC DNA]</scope>
    <source>
        <strain evidence="2 3">DSM 22071</strain>
    </source>
</reference>
<dbReference type="PANTHER" id="PTHR30105:SF2">
    <property type="entry name" value="DIVERGENT POLYSACCHARIDE DEACETYLASE SUPERFAMILY"/>
    <property type="match status" value="1"/>
</dbReference>
<dbReference type="EMBL" id="JACHID010000001">
    <property type="protein sequence ID" value="MBB5020955.1"/>
    <property type="molecule type" value="Genomic_DNA"/>
</dbReference>
<proteinExistence type="predicted"/>
<comment type="caution">
    <text evidence="2">The sequence shown here is derived from an EMBL/GenBank/DDBJ whole genome shotgun (WGS) entry which is preliminary data.</text>
</comment>
<evidence type="ECO:0000313" key="2">
    <source>
        <dbReference type="EMBL" id="MBB5020955.1"/>
    </source>
</evidence>
<organism evidence="2 3">
    <name type="scientific">Desulfurispira natronophila</name>
    <dbReference type="NCBI Taxonomy" id="682562"/>
    <lineage>
        <taxon>Bacteria</taxon>
        <taxon>Pseudomonadati</taxon>
        <taxon>Chrysiogenota</taxon>
        <taxon>Chrysiogenia</taxon>
        <taxon>Chrysiogenales</taxon>
        <taxon>Chrysiogenaceae</taxon>
        <taxon>Desulfurispira</taxon>
    </lineage>
</organism>
<dbReference type="GO" id="GO:0005975">
    <property type="term" value="P:carbohydrate metabolic process"/>
    <property type="evidence" value="ECO:0007669"/>
    <property type="project" value="InterPro"/>
</dbReference>
<dbReference type="SUPFAM" id="SSF88713">
    <property type="entry name" value="Glycoside hydrolase/deacetylase"/>
    <property type="match status" value="1"/>
</dbReference>
<dbReference type="PANTHER" id="PTHR30105">
    <property type="entry name" value="UNCHARACTERIZED YIBQ-RELATED"/>
    <property type="match status" value="1"/>
</dbReference>